<dbReference type="InterPro" id="IPR010982">
    <property type="entry name" value="Lambda_DNA-bd_dom_sf"/>
</dbReference>
<evidence type="ECO:0000313" key="5">
    <source>
        <dbReference type="Proteomes" id="UP000807306"/>
    </source>
</evidence>
<protein>
    <recommendedName>
        <fullName evidence="3">HTH cro/C1-type domain-containing protein</fullName>
    </recommendedName>
</protein>
<dbReference type="CDD" id="cd00093">
    <property type="entry name" value="HTH_XRE"/>
    <property type="match status" value="1"/>
</dbReference>
<gene>
    <name evidence="4" type="ORF">CPB83DRAFT_856490</name>
</gene>
<dbReference type="SMART" id="SM00530">
    <property type="entry name" value="HTH_XRE"/>
    <property type="match status" value="1"/>
</dbReference>
<organism evidence="4 5">
    <name type="scientific">Crepidotus variabilis</name>
    <dbReference type="NCBI Taxonomy" id="179855"/>
    <lineage>
        <taxon>Eukaryota</taxon>
        <taxon>Fungi</taxon>
        <taxon>Dikarya</taxon>
        <taxon>Basidiomycota</taxon>
        <taxon>Agaricomycotina</taxon>
        <taxon>Agaricomycetes</taxon>
        <taxon>Agaricomycetidae</taxon>
        <taxon>Agaricales</taxon>
        <taxon>Agaricineae</taxon>
        <taxon>Crepidotaceae</taxon>
        <taxon>Crepidotus</taxon>
    </lineage>
</organism>
<evidence type="ECO:0000256" key="1">
    <source>
        <dbReference type="ARBA" id="ARBA00009802"/>
    </source>
</evidence>
<accession>A0A9P6EDX8</accession>
<evidence type="ECO:0000259" key="3">
    <source>
        <dbReference type="SMART" id="SM00530"/>
    </source>
</evidence>
<dbReference type="InterPro" id="IPR001387">
    <property type="entry name" value="Cro/C1-type_HTH"/>
</dbReference>
<evidence type="ECO:0000256" key="2">
    <source>
        <dbReference type="ARBA" id="ARBA00035107"/>
    </source>
</evidence>
<comment type="caution">
    <text evidence="4">The sequence shown here is derived from an EMBL/GenBank/DDBJ whole genome shotgun (WGS) entry which is preliminary data.</text>
</comment>
<comment type="function">
    <text evidence="2">Transcriptional coactivator that stimulates GCN4-dependent transcriptional activity by bridging the DNA-binding region of GCN4 and TBP (SPT15), thereby recruiting TBP to GCN4-bound promoters. Involved in induction of the ribosome quality control (RQC) pathway; a pathway that degrades nascent peptide chains during problematic translation. Required to prevent stalled ribosomes from frameshifting.</text>
</comment>
<evidence type="ECO:0000313" key="4">
    <source>
        <dbReference type="EMBL" id="KAF9527172.1"/>
    </source>
</evidence>
<comment type="similarity">
    <text evidence="1">Belongs to the MBF1 family.</text>
</comment>
<dbReference type="AlphaFoldDB" id="A0A9P6EDX8"/>
<dbReference type="Gene3D" id="1.10.260.40">
    <property type="entry name" value="lambda repressor-like DNA-binding domains"/>
    <property type="match status" value="1"/>
</dbReference>
<dbReference type="SUPFAM" id="SSF47413">
    <property type="entry name" value="lambda repressor-like DNA-binding domains"/>
    <property type="match status" value="1"/>
</dbReference>
<dbReference type="Pfam" id="PF01381">
    <property type="entry name" value="HTH_3"/>
    <property type="match status" value="1"/>
</dbReference>
<dbReference type="GO" id="GO:0003677">
    <property type="term" value="F:DNA binding"/>
    <property type="evidence" value="ECO:0007669"/>
    <property type="project" value="InterPro"/>
</dbReference>
<reference evidence="4" key="1">
    <citation type="submission" date="2020-11" db="EMBL/GenBank/DDBJ databases">
        <authorList>
            <consortium name="DOE Joint Genome Institute"/>
            <person name="Ahrendt S."/>
            <person name="Riley R."/>
            <person name="Andreopoulos W."/>
            <person name="Labutti K."/>
            <person name="Pangilinan J."/>
            <person name="Ruiz-Duenas F.J."/>
            <person name="Barrasa J.M."/>
            <person name="Sanchez-Garcia M."/>
            <person name="Camarero S."/>
            <person name="Miyauchi S."/>
            <person name="Serrano A."/>
            <person name="Linde D."/>
            <person name="Babiker R."/>
            <person name="Drula E."/>
            <person name="Ayuso-Fernandez I."/>
            <person name="Pacheco R."/>
            <person name="Padilla G."/>
            <person name="Ferreira P."/>
            <person name="Barriuso J."/>
            <person name="Kellner H."/>
            <person name="Castanera R."/>
            <person name="Alfaro M."/>
            <person name="Ramirez L."/>
            <person name="Pisabarro A.G."/>
            <person name="Kuo A."/>
            <person name="Tritt A."/>
            <person name="Lipzen A."/>
            <person name="He G."/>
            <person name="Yan M."/>
            <person name="Ng V."/>
            <person name="Cullen D."/>
            <person name="Martin F."/>
            <person name="Rosso M.-N."/>
            <person name="Henrissat B."/>
            <person name="Hibbett D."/>
            <person name="Martinez A.T."/>
            <person name="Grigoriev I.V."/>
        </authorList>
    </citation>
    <scope>NUCLEOTIDE SEQUENCE</scope>
    <source>
        <strain evidence="4">CBS 506.95</strain>
    </source>
</reference>
<sequence>MSPDPRCSALKSAMEKQGLDYAGLGKKIGKSEKHVEDICTGASRPTDAEFNALSEALGISNVPHTGVHSTV</sequence>
<proteinExistence type="inferred from homology"/>
<dbReference type="Proteomes" id="UP000807306">
    <property type="component" value="Unassembled WGS sequence"/>
</dbReference>
<dbReference type="EMBL" id="MU157863">
    <property type="protein sequence ID" value="KAF9527172.1"/>
    <property type="molecule type" value="Genomic_DNA"/>
</dbReference>
<feature type="domain" description="HTH cro/C1-type" evidence="3">
    <location>
        <begin position="9"/>
        <end position="64"/>
    </location>
</feature>
<name>A0A9P6EDX8_9AGAR</name>
<dbReference type="OrthoDB" id="3226546at2759"/>
<keyword evidence="5" id="KW-1185">Reference proteome</keyword>